<dbReference type="InterPro" id="IPR014756">
    <property type="entry name" value="Ig_E-set"/>
</dbReference>
<name>B9XCV2_PEDPL</name>
<accession>B9XCV2</accession>
<proteinExistence type="predicted"/>
<dbReference type="STRING" id="320771.Cflav_PD4933"/>
<sequence length="369" mass="42081">MAMADFHFHNDDRYVLNYCAKYLGRFNTDRRHSYGSGAEAPRDRIAEAWRFPIIDTYGGGASGITAAASYQDYNQVTFVYAGADTQSPGSVAVIGTFATLYDPIPLQRVQFEGEDTRYWSLAYAVPKGQVHNYRFVVDGSYPINDPVNPQETATENGAVWSSFFTDGFSSPLVLEKWEIALLYRLTAGILPFQTADGTNFLDRFYNYLDRQKQADLYNNVYRMDNSVGEINYIDNILAREERHHLADYKTCLRQIDRILRTRNPYTEPSRMSRELYFALYDEMATDRVDGWDYALYGSPQYFLYLLRRHVVTGAFCHPKYGGNAGAAGWAYLSDQYRLPSPAPGKHGATLFDWRRAMESPLGVNSDYLG</sequence>
<dbReference type="EMBL" id="ABOX02000005">
    <property type="protein sequence ID" value="EEF62298.1"/>
    <property type="molecule type" value="Genomic_DNA"/>
</dbReference>
<evidence type="ECO:0000313" key="1">
    <source>
        <dbReference type="EMBL" id="EEF62298.1"/>
    </source>
</evidence>
<dbReference type="Gene3D" id="2.60.40.10">
    <property type="entry name" value="Immunoglobulins"/>
    <property type="match status" value="1"/>
</dbReference>
<protein>
    <recommendedName>
        <fullName evidence="3">AMP-activated protein kinase glycogen-binding domain-containing protein</fullName>
    </recommendedName>
</protein>
<dbReference type="InterPro" id="IPR013783">
    <property type="entry name" value="Ig-like_fold"/>
</dbReference>
<evidence type="ECO:0008006" key="3">
    <source>
        <dbReference type="Google" id="ProtNLM"/>
    </source>
</evidence>
<dbReference type="Proteomes" id="UP000003688">
    <property type="component" value="Unassembled WGS sequence"/>
</dbReference>
<keyword evidence="2" id="KW-1185">Reference proteome</keyword>
<gene>
    <name evidence="1" type="ORF">Cflav_PD4933</name>
</gene>
<reference evidence="1 2" key="1">
    <citation type="journal article" date="2011" name="J. Bacteriol.">
        <title>Genome sequence of 'Pedosphaera parvula' Ellin514, an aerobic Verrucomicrobial isolate from pasture soil.</title>
        <authorList>
            <person name="Kant R."/>
            <person name="van Passel M.W."/>
            <person name="Sangwan P."/>
            <person name="Palva A."/>
            <person name="Lucas S."/>
            <person name="Copeland A."/>
            <person name="Lapidus A."/>
            <person name="Glavina Del Rio T."/>
            <person name="Dalin E."/>
            <person name="Tice H."/>
            <person name="Bruce D."/>
            <person name="Goodwin L."/>
            <person name="Pitluck S."/>
            <person name="Chertkov O."/>
            <person name="Larimer F.W."/>
            <person name="Land M.L."/>
            <person name="Hauser L."/>
            <person name="Brettin T.S."/>
            <person name="Detter J.C."/>
            <person name="Han S."/>
            <person name="de Vos W.M."/>
            <person name="Janssen P.H."/>
            <person name="Smidt H."/>
        </authorList>
    </citation>
    <scope>NUCLEOTIDE SEQUENCE [LARGE SCALE GENOMIC DNA]</scope>
    <source>
        <strain evidence="1 2">Ellin514</strain>
    </source>
</reference>
<organism evidence="1 2">
    <name type="scientific">Pedosphaera parvula (strain Ellin514)</name>
    <dbReference type="NCBI Taxonomy" id="320771"/>
    <lineage>
        <taxon>Bacteria</taxon>
        <taxon>Pseudomonadati</taxon>
        <taxon>Verrucomicrobiota</taxon>
        <taxon>Pedosphaerae</taxon>
        <taxon>Pedosphaerales</taxon>
        <taxon>Pedosphaeraceae</taxon>
        <taxon>Pedosphaera</taxon>
    </lineage>
</organism>
<dbReference type="SUPFAM" id="SSF81296">
    <property type="entry name" value="E set domains"/>
    <property type="match status" value="1"/>
</dbReference>
<evidence type="ECO:0000313" key="2">
    <source>
        <dbReference type="Proteomes" id="UP000003688"/>
    </source>
</evidence>
<comment type="caution">
    <text evidence="1">The sequence shown here is derived from an EMBL/GenBank/DDBJ whole genome shotgun (WGS) entry which is preliminary data.</text>
</comment>
<dbReference type="AlphaFoldDB" id="B9XCV2"/>